<dbReference type="RefSeq" id="WP_255228266.1">
    <property type="nucleotide sequence ID" value="NZ_JAJEKE010000014.1"/>
</dbReference>
<organism evidence="1 2">
    <name type="scientific">Lutispora saccharofermentans</name>
    <dbReference type="NCBI Taxonomy" id="3024236"/>
    <lineage>
        <taxon>Bacteria</taxon>
        <taxon>Bacillati</taxon>
        <taxon>Bacillota</taxon>
        <taxon>Clostridia</taxon>
        <taxon>Lutisporales</taxon>
        <taxon>Lutisporaceae</taxon>
        <taxon>Lutispora</taxon>
    </lineage>
</organism>
<dbReference type="Gene3D" id="1.10.510.10">
    <property type="entry name" value="Transferase(Phosphotransferase) domain 1"/>
    <property type="match status" value="1"/>
</dbReference>
<reference evidence="1 2" key="1">
    <citation type="submission" date="2021-10" db="EMBL/GenBank/DDBJ databases">
        <title>Lutispora strain m25 sp. nov., a thermophilic, non-spore-forming bacterium isolated from a lab-scale methanogenic bioreactor digesting anaerobic sludge.</title>
        <authorList>
            <person name="El Houari A."/>
            <person name="Mcdonald J."/>
        </authorList>
    </citation>
    <scope>NUCLEOTIDE SEQUENCE [LARGE SCALE GENOMIC DNA]</scope>
    <source>
        <strain evidence="2">m25</strain>
    </source>
</reference>
<evidence type="ECO:0008006" key="3">
    <source>
        <dbReference type="Google" id="ProtNLM"/>
    </source>
</evidence>
<evidence type="ECO:0000313" key="2">
    <source>
        <dbReference type="Proteomes" id="UP001651880"/>
    </source>
</evidence>
<name>A0ABT1NHH4_9FIRM</name>
<gene>
    <name evidence="1" type="ORF">LJD61_14475</name>
</gene>
<comment type="caution">
    <text evidence="1">The sequence shown here is derived from an EMBL/GenBank/DDBJ whole genome shotgun (WGS) entry which is preliminary data.</text>
</comment>
<evidence type="ECO:0000313" key="1">
    <source>
        <dbReference type="EMBL" id="MCQ1530745.1"/>
    </source>
</evidence>
<proteinExistence type="predicted"/>
<accession>A0ABT1NHH4</accession>
<keyword evidence="2" id="KW-1185">Reference proteome</keyword>
<dbReference type="Proteomes" id="UP001651880">
    <property type="component" value="Unassembled WGS sequence"/>
</dbReference>
<dbReference type="SUPFAM" id="SSF56112">
    <property type="entry name" value="Protein kinase-like (PK-like)"/>
    <property type="match status" value="1"/>
</dbReference>
<dbReference type="EMBL" id="JAJEKE010000014">
    <property type="protein sequence ID" value="MCQ1530745.1"/>
    <property type="molecule type" value="Genomic_DNA"/>
</dbReference>
<sequence>MIDIKLSPDIDVKDLELIGKGTQGKVYRIDSYRCIKIFKSKKECKDELETLLMAQSYAHFPRLYESGANYIIREYINGIELDEYLKREKKLAPQISGKLIELYEAMAKVGYLRQDAAIFHIFVTPSGELRLIDTAKAMKKKSAVPSLLISGLDHLGYKDIFFDFLKVNRPDLHIKWMNYSRKKYRKKY</sequence>
<protein>
    <recommendedName>
        <fullName evidence="3">Protein kinase domain-containing protein</fullName>
    </recommendedName>
</protein>
<dbReference type="InterPro" id="IPR011009">
    <property type="entry name" value="Kinase-like_dom_sf"/>
</dbReference>